<evidence type="ECO:0000313" key="2">
    <source>
        <dbReference type="Proteomes" id="UP000299102"/>
    </source>
</evidence>
<protein>
    <submittedName>
        <fullName evidence="1">Uncharacterized protein</fullName>
    </submittedName>
</protein>
<keyword evidence="2" id="KW-1185">Reference proteome</keyword>
<gene>
    <name evidence="1" type="ORF">EVAR_29401_1</name>
</gene>
<organism evidence="1 2">
    <name type="scientific">Eumeta variegata</name>
    <name type="common">Bagworm moth</name>
    <name type="synonym">Eumeta japonica</name>
    <dbReference type="NCBI Taxonomy" id="151549"/>
    <lineage>
        <taxon>Eukaryota</taxon>
        <taxon>Metazoa</taxon>
        <taxon>Ecdysozoa</taxon>
        <taxon>Arthropoda</taxon>
        <taxon>Hexapoda</taxon>
        <taxon>Insecta</taxon>
        <taxon>Pterygota</taxon>
        <taxon>Neoptera</taxon>
        <taxon>Endopterygota</taxon>
        <taxon>Lepidoptera</taxon>
        <taxon>Glossata</taxon>
        <taxon>Ditrysia</taxon>
        <taxon>Tineoidea</taxon>
        <taxon>Psychidae</taxon>
        <taxon>Oiketicinae</taxon>
        <taxon>Eumeta</taxon>
    </lineage>
</organism>
<dbReference type="EMBL" id="BGZK01000411">
    <property type="protein sequence ID" value="GBP42046.1"/>
    <property type="molecule type" value="Genomic_DNA"/>
</dbReference>
<reference evidence="1 2" key="1">
    <citation type="journal article" date="2019" name="Commun. Biol.">
        <title>The bagworm genome reveals a unique fibroin gene that provides high tensile strength.</title>
        <authorList>
            <person name="Kono N."/>
            <person name="Nakamura H."/>
            <person name="Ohtoshi R."/>
            <person name="Tomita M."/>
            <person name="Numata K."/>
            <person name="Arakawa K."/>
        </authorList>
    </citation>
    <scope>NUCLEOTIDE SEQUENCE [LARGE SCALE GENOMIC DNA]</scope>
</reference>
<dbReference type="AlphaFoldDB" id="A0A4C1VSC1"/>
<sequence length="121" mass="13720">MRPVRLTPAGVLAKCAGPGDWSPALFLELVTFPNTLLESVQCDFLCSLALSLAVNSVKNRQQTDVLCQSSLTSWRQKISSWKSREARDLDSIKLNQPIKLFQCDWVAKDFTYDDNIQNWQV</sequence>
<evidence type="ECO:0000313" key="1">
    <source>
        <dbReference type="EMBL" id="GBP42046.1"/>
    </source>
</evidence>
<name>A0A4C1VSC1_EUMVA</name>
<comment type="caution">
    <text evidence="1">The sequence shown here is derived from an EMBL/GenBank/DDBJ whole genome shotgun (WGS) entry which is preliminary data.</text>
</comment>
<accession>A0A4C1VSC1</accession>
<dbReference type="Proteomes" id="UP000299102">
    <property type="component" value="Unassembled WGS sequence"/>
</dbReference>
<proteinExistence type="predicted"/>